<feature type="compositionally biased region" description="Polar residues" evidence="1">
    <location>
        <begin position="405"/>
        <end position="415"/>
    </location>
</feature>
<feature type="domain" description="LysM" evidence="2">
    <location>
        <begin position="103"/>
        <end position="146"/>
    </location>
</feature>
<dbReference type="InterPro" id="IPR036779">
    <property type="entry name" value="LysM_dom_sf"/>
</dbReference>
<protein>
    <submittedName>
        <fullName evidence="3">LysM peptidoglycan-binding domain-containing protein</fullName>
    </submittedName>
</protein>
<dbReference type="Gene3D" id="3.10.350.10">
    <property type="entry name" value="LysM domain"/>
    <property type="match status" value="6"/>
</dbReference>
<dbReference type="EMBL" id="JAHQCR010000034">
    <property type="protein sequence ID" value="MBU9721310.1"/>
    <property type="molecule type" value="Genomic_DNA"/>
</dbReference>
<feature type="domain" description="LysM" evidence="2">
    <location>
        <begin position="149"/>
        <end position="192"/>
    </location>
</feature>
<dbReference type="PROSITE" id="PS51782">
    <property type="entry name" value="LYSM"/>
    <property type="match status" value="6"/>
</dbReference>
<dbReference type="RefSeq" id="WP_176371405.1">
    <property type="nucleotide sequence ID" value="NZ_JAHQCR010000034.1"/>
</dbReference>
<dbReference type="InterPro" id="IPR018392">
    <property type="entry name" value="LysM"/>
</dbReference>
<evidence type="ECO:0000313" key="3">
    <source>
        <dbReference type="EMBL" id="MBU9721310.1"/>
    </source>
</evidence>
<dbReference type="Proteomes" id="UP000790580">
    <property type="component" value="Unassembled WGS sequence"/>
</dbReference>
<feature type="domain" description="LysM" evidence="2">
    <location>
        <begin position="284"/>
        <end position="327"/>
    </location>
</feature>
<name>A0ABS6JRX7_9BACI</name>
<dbReference type="CDD" id="cd00118">
    <property type="entry name" value="LysM"/>
    <property type="match status" value="6"/>
</dbReference>
<evidence type="ECO:0000256" key="1">
    <source>
        <dbReference type="SAM" id="MobiDB-lite"/>
    </source>
</evidence>
<evidence type="ECO:0000313" key="4">
    <source>
        <dbReference type="Proteomes" id="UP000790580"/>
    </source>
</evidence>
<dbReference type="PANTHER" id="PTHR33734:SF22">
    <property type="entry name" value="MEMBRANE-BOUND LYTIC MUREIN TRANSGLYCOSYLASE D"/>
    <property type="match status" value="1"/>
</dbReference>
<feature type="domain" description="LysM" evidence="2">
    <location>
        <begin position="345"/>
        <end position="388"/>
    </location>
</feature>
<evidence type="ECO:0000259" key="2">
    <source>
        <dbReference type="PROSITE" id="PS51782"/>
    </source>
</evidence>
<feature type="domain" description="LysM" evidence="2">
    <location>
        <begin position="219"/>
        <end position="262"/>
    </location>
</feature>
<dbReference type="SMART" id="SM00257">
    <property type="entry name" value="LysM"/>
    <property type="match status" value="6"/>
</dbReference>
<dbReference type="PANTHER" id="PTHR33734">
    <property type="entry name" value="LYSM DOMAIN-CONTAINING GPI-ANCHORED PROTEIN 2"/>
    <property type="match status" value="1"/>
</dbReference>
<gene>
    <name evidence="3" type="ORF">KS407_07585</name>
</gene>
<dbReference type="SUPFAM" id="SSF54106">
    <property type="entry name" value="LysM domain"/>
    <property type="match status" value="6"/>
</dbReference>
<feature type="region of interest" description="Disordered" evidence="1">
    <location>
        <begin position="394"/>
        <end position="415"/>
    </location>
</feature>
<feature type="compositionally biased region" description="Low complexity" evidence="1">
    <location>
        <begin position="394"/>
        <end position="403"/>
    </location>
</feature>
<feature type="region of interest" description="Disordered" evidence="1">
    <location>
        <begin position="326"/>
        <end position="346"/>
    </location>
</feature>
<sequence length="614" mass="67618">MNIDRFEIRKLHNNENEVALYLYLNDQWTEFATELGREPEQKRDILFTAKSLIKTHYPKAKVSVIKVMVGGLLVTSIPYITNTGSVEAASNTGTTQTEHMSSIFYRVSQGDTLWSISRQFNTTVDNIRRGNHLTTDILQPNQILVIPTAFYTVKSGDTLFSIARNHHSTPALLREANRLTTDLISVGQILIIPAVINNDSGAIPKSNMPSTPNAQIIDSNYTVVAGDNLFSIAQRFGTSVNAIRDANNLKTDVLQLGQKLVIPNGNTDLVPPNQPTPEPAPTPVTYTVVSGDSLSVIANRFGTTVTDLRVTNNLSSDVIRVGQTLTIPTNGTTPNQASTTKPTTTEHTVISGDNLWRIANHYGTTVDALRRANNLTSDVLQLGLTLTIAIGTTSSDTTSSETTMPPVQNGSLDPVTVTNTQHTVRSGDNMWNLSQQYGVPYLDLLRHNNMTERSMLSIGQIIQVPQYQVPVRPVVSARHGEVLDWWTEARYVFSTGKVATITDFQTGKQFQVRHTMGGNHADSEPLTARDAQIMREIWGGSFSWTPRAIIVSVDGRNLAAAMHSMPHGDQVIRDNNYNGHFCIHFANSTRHSDGLVQDSMHRQIEIAAGRTISR</sequence>
<comment type="caution">
    <text evidence="3">The sequence shown here is derived from an EMBL/GenBank/DDBJ whole genome shotgun (WGS) entry which is preliminary data.</text>
</comment>
<keyword evidence="4" id="KW-1185">Reference proteome</keyword>
<dbReference type="Pfam" id="PF01476">
    <property type="entry name" value="LysM"/>
    <property type="match status" value="6"/>
</dbReference>
<reference evidence="3 4" key="1">
    <citation type="submission" date="2021-06" db="EMBL/GenBank/DDBJ databases">
        <title>Bacillus sp. RD4P76, an endophyte from a halophyte.</title>
        <authorList>
            <person name="Sun J.-Q."/>
        </authorList>
    </citation>
    <scope>NUCLEOTIDE SEQUENCE [LARGE SCALE GENOMIC DNA]</scope>
    <source>
        <strain evidence="3 4">JCM 17098</strain>
    </source>
</reference>
<feature type="domain" description="LysM" evidence="2">
    <location>
        <begin position="420"/>
        <end position="464"/>
    </location>
</feature>
<accession>A0ABS6JRX7</accession>
<proteinExistence type="predicted"/>
<organism evidence="3 4">
    <name type="scientific">Evansella alkalicola</name>
    <dbReference type="NCBI Taxonomy" id="745819"/>
    <lineage>
        <taxon>Bacteria</taxon>
        <taxon>Bacillati</taxon>
        <taxon>Bacillota</taxon>
        <taxon>Bacilli</taxon>
        <taxon>Bacillales</taxon>
        <taxon>Bacillaceae</taxon>
        <taxon>Evansella</taxon>
    </lineage>
</organism>